<sequence>MVKTNVVKKDINKIIQALQQKNIRVNYIVLYGSHAKEKAEKDSDIDIAVISPDFGQDPLNDSKLVYKSIFTLDIEPNFDVKTYSPEEFEKSDHFLCKK</sequence>
<dbReference type="CDD" id="cd05403">
    <property type="entry name" value="NT_KNTase_like"/>
    <property type="match status" value="1"/>
</dbReference>
<dbReference type="PANTHER" id="PTHR43449:SF1">
    <property type="entry name" value="POLYMERASE BETA NUCLEOTIDYLTRANSFERASE DOMAIN-CONTAINING PROTEIN"/>
    <property type="match status" value="1"/>
</dbReference>
<dbReference type="PANTHER" id="PTHR43449">
    <property type="entry name" value="NUCLEOTIDYLTRANSFERASE"/>
    <property type="match status" value="1"/>
</dbReference>
<accession>A0A2C6MHK7</accession>
<feature type="domain" description="Polymerase beta nucleotidyltransferase" evidence="1">
    <location>
        <begin position="12"/>
        <end position="84"/>
    </location>
</feature>
<protein>
    <submittedName>
        <fullName evidence="2">DNA polymerase III subunit beta</fullName>
    </submittedName>
</protein>
<evidence type="ECO:0000259" key="1">
    <source>
        <dbReference type="Pfam" id="PF18765"/>
    </source>
</evidence>
<dbReference type="Proteomes" id="UP000222564">
    <property type="component" value="Unassembled WGS sequence"/>
</dbReference>
<dbReference type="RefSeq" id="WP_238472721.1">
    <property type="nucleotide sequence ID" value="NZ_AWQQ01000010.1"/>
</dbReference>
<dbReference type="AlphaFoldDB" id="A0A2C6MHK7"/>
<evidence type="ECO:0000313" key="3">
    <source>
        <dbReference type="Proteomes" id="UP000222564"/>
    </source>
</evidence>
<dbReference type="EMBL" id="AWQQ01000010">
    <property type="protein sequence ID" value="PHJ39758.1"/>
    <property type="molecule type" value="Genomic_DNA"/>
</dbReference>
<evidence type="ECO:0000313" key="2">
    <source>
        <dbReference type="EMBL" id="PHJ39758.1"/>
    </source>
</evidence>
<dbReference type="InterPro" id="IPR041633">
    <property type="entry name" value="Polbeta"/>
</dbReference>
<dbReference type="InterPro" id="IPR043519">
    <property type="entry name" value="NT_sf"/>
</dbReference>
<dbReference type="SUPFAM" id="SSF81301">
    <property type="entry name" value="Nucleotidyltransferase"/>
    <property type="match status" value="1"/>
</dbReference>
<organism evidence="2 3">
    <name type="scientific">Desulforamulus profundi</name>
    <dbReference type="NCBI Taxonomy" id="1383067"/>
    <lineage>
        <taxon>Bacteria</taxon>
        <taxon>Bacillati</taxon>
        <taxon>Bacillota</taxon>
        <taxon>Clostridia</taxon>
        <taxon>Eubacteriales</taxon>
        <taxon>Peptococcaceae</taxon>
        <taxon>Desulforamulus</taxon>
    </lineage>
</organism>
<proteinExistence type="predicted"/>
<keyword evidence="3" id="KW-1185">Reference proteome</keyword>
<name>A0A2C6MHK7_9FIRM</name>
<reference evidence="2 3" key="1">
    <citation type="submission" date="2013-09" db="EMBL/GenBank/DDBJ databases">
        <title>Biodegradation of hydrocarbons in the deep terrestrial subsurface : characterization of a microbial consortium composed of two Desulfotomaculum species originating from a deep geological formation.</title>
        <authorList>
            <person name="Aullo T."/>
            <person name="Berlendis S."/>
            <person name="Lascourreges J.-F."/>
            <person name="Dessort D."/>
            <person name="Saint-Laurent S."/>
            <person name="Schraauwers B."/>
            <person name="Mas J."/>
            <person name="Magot M."/>
            <person name="Ranchou-Peyruse A."/>
        </authorList>
    </citation>
    <scope>NUCLEOTIDE SEQUENCE [LARGE SCALE GENOMIC DNA]</scope>
    <source>
        <strain evidence="2 3">Bs107</strain>
    </source>
</reference>
<dbReference type="Pfam" id="PF18765">
    <property type="entry name" value="Polbeta"/>
    <property type="match status" value="1"/>
</dbReference>
<gene>
    <name evidence="2" type="ORF">P378_01445</name>
</gene>
<dbReference type="Gene3D" id="3.30.460.10">
    <property type="entry name" value="Beta Polymerase, domain 2"/>
    <property type="match status" value="1"/>
</dbReference>
<comment type="caution">
    <text evidence="2">The sequence shown here is derived from an EMBL/GenBank/DDBJ whole genome shotgun (WGS) entry which is preliminary data.</text>
</comment>